<evidence type="ECO:0000256" key="3">
    <source>
        <dbReference type="PROSITE-ProRule" id="PRU00339"/>
    </source>
</evidence>
<dbReference type="Proteomes" id="UP000000600">
    <property type="component" value="Unassembled WGS sequence"/>
</dbReference>
<keyword evidence="2 3" id="KW-0802">TPR repeat</keyword>
<feature type="repeat" description="TPR" evidence="3">
    <location>
        <begin position="308"/>
        <end position="341"/>
    </location>
</feature>
<dbReference type="EMBL" id="CT868222">
    <property type="protein sequence ID" value="CAK76063.1"/>
    <property type="molecule type" value="Genomic_DNA"/>
</dbReference>
<dbReference type="PANTHER" id="PTHR44943:SF4">
    <property type="entry name" value="TPR REPEAT-CONTAINING PROTEIN MJ0798"/>
    <property type="match status" value="1"/>
</dbReference>
<dbReference type="AlphaFoldDB" id="A0CZ46"/>
<sequence length="386" mass="45596">MTPFQKTRARIQLVKICFLNAYSIYQKEIQTYCDIVLGKKCQSINSKTICNCFQSINRIINQHLFKISISSLKQIIDSLIKLMKQSYEYDFKIKIQQYRLSKACINNFCQLTRFNALLGVAQKYNSQRMTQGNEFLQFTQKTQIKNNRKIQKGGKKFLLVQGLFKENIFTQQKNKLNGLDQELDYYDQAIKKNPQKSGFYNGKGTNIYLQLIATTLQKMNRLEEALNYYDQAIQKNCKVSSYYFNKAITLEKLNRLEEALEYYNEAIMKNPEVLDYYDNKRQMLQKMNRFEEALQCYDQAFKKKPEKSGYYNSKAITLKNMDSNEEALRYFDSAIEKNPEDSDYYFNKAITLDKLNRFGEALENYNKAIMKNPEASNYYDNKGRIE</sequence>
<protein>
    <submittedName>
        <fullName evidence="4">Uncharacterized protein</fullName>
    </submittedName>
</protein>
<feature type="repeat" description="TPR" evidence="3">
    <location>
        <begin position="342"/>
        <end position="375"/>
    </location>
</feature>
<dbReference type="GeneID" id="5029243"/>
<evidence type="ECO:0000256" key="2">
    <source>
        <dbReference type="ARBA" id="ARBA00022803"/>
    </source>
</evidence>
<dbReference type="InParanoid" id="A0CZ46"/>
<evidence type="ECO:0000256" key="1">
    <source>
        <dbReference type="ARBA" id="ARBA00022737"/>
    </source>
</evidence>
<dbReference type="SMART" id="SM00028">
    <property type="entry name" value="TPR"/>
    <property type="match status" value="5"/>
</dbReference>
<dbReference type="RefSeq" id="XP_001443460.1">
    <property type="nucleotide sequence ID" value="XM_001443423.1"/>
</dbReference>
<reference evidence="4 5" key="1">
    <citation type="journal article" date="2006" name="Nature">
        <title>Global trends of whole-genome duplications revealed by the ciliate Paramecium tetraurelia.</title>
        <authorList>
            <consortium name="Genoscope"/>
            <person name="Aury J.-M."/>
            <person name="Jaillon O."/>
            <person name="Duret L."/>
            <person name="Noel B."/>
            <person name="Jubin C."/>
            <person name="Porcel B.M."/>
            <person name="Segurens B."/>
            <person name="Daubin V."/>
            <person name="Anthouard V."/>
            <person name="Aiach N."/>
            <person name="Arnaiz O."/>
            <person name="Billaut A."/>
            <person name="Beisson J."/>
            <person name="Blanc I."/>
            <person name="Bouhouche K."/>
            <person name="Camara F."/>
            <person name="Duharcourt S."/>
            <person name="Guigo R."/>
            <person name="Gogendeau D."/>
            <person name="Katinka M."/>
            <person name="Keller A.-M."/>
            <person name="Kissmehl R."/>
            <person name="Klotz C."/>
            <person name="Koll F."/>
            <person name="Le Moue A."/>
            <person name="Lepere C."/>
            <person name="Malinsky S."/>
            <person name="Nowacki M."/>
            <person name="Nowak J.K."/>
            <person name="Plattner H."/>
            <person name="Poulain J."/>
            <person name="Ruiz F."/>
            <person name="Serrano V."/>
            <person name="Zagulski M."/>
            <person name="Dessen P."/>
            <person name="Betermier M."/>
            <person name="Weissenbach J."/>
            <person name="Scarpelli C."/>
            <person name="Schachter V."/>
            <person name="Sperling L."/>
            <person name="Meyer E."/>
            <person name="Cohen J."/>
            <person name="Wincker P."/>
        </authorList>
    </citation>
    <scope>NUCLEOTIDE SEQUENCE [LARGE SCALE GENOMIC DNA]</scope>
    <source>
        <strain evidence="4 5">Stock d4-2</strain>
    </source>
</reference>
<evidence type="ECO:0000313" key="4">
    <source>
        <dbReference type="EMBL" id="CAK76063.1"/>
    </source>
</evidence>
<proteinExistence type="predicted"/>
<dbReference type="KEGG" id="ptm:GSPATT00039102001"/>
<dbReference type="eggNOG" id="KOG1124">
    <property type="taxonomic scope" value="Eukaryota"/>
</dbReference>
<evidence type="ECO:0000313" key="5">
    <source>
        <dbReference type="Proteomes" id="UP000000600"/>
    </source>
</evidence>
<keyword evidence="5" id="KW-1185">Reference proteome</keyword>
<keyword evidence="1" id="KW-0677">Repeat</keyword>
<name>A0CZ46_PARTE</name>
<dbReference type="HOGENOM" id="CLU_716598_0_0_1"/>
<gene>
    <name evidence="4" type="ORF">GSPATT00039102001</name>
</gene>
<dbReference type="Gene3D" id="1.25.40.10">
    <property type="entry name" value="Tetratricopeptide repeat domain"/>
    <property type="match status" value="3"/>
</dbReference>
<dbReference type="InterPro" id="IPR011990">
    <property type="entry name" value="TPR-like_helical_dom_sf"/>
</dbReference>
<feature type="repeat" description="TPR" evidence="3">
    <location>
        <begin position="240"/>
        <end position="273"/>
    </location>
</feature>
<dbReference type="OrthoDB" id="539634at2759"/>
<dbReference type="Pfam" id="PF13432">
    <property type="entry name" value="TPR_16"/>
    <property type="match status" value="1"/>
</dbReference>
<dbReference type="PANTHER" id="PTHR44943">
    <property type="entry name" value="CELLULOSE SYNTHASE OPERON PROTEIN C"/>
    <property type="match status" value="1"/>
</dbReference>
<dbReference type="InterPro" id="IPR051685">
    <property type="entry name" value="Ycf3/AcsC/BcsC/TPR_MFPF"/>
</dbReference>
<organism evidence="4 5">
    <name type="scientific">Paramecium tetraurelia</name>
    <dbReference type="NCBI Taxonomy" id="5888"/>
    <lineage>
        <taxon>Eukaryota</taxon>
        <taxon>Sar</taxon>
        <taxon>Alveolata</taxon>
        <taxon>Ciliophora</taxon>
        <taxon>Intramacronucleata</taxon>
        <taxon>Oligohymenophorea</taxon>
        <taxon>Peniculida</taxon>
        <taxon>Parameciidae</taxon>
        <taxon>Paramecium</taxon>
    </lineage>
</organism>
<accession>A0CZ46</accession>
<dbReference type="PROSITE" id="PS50005">
    <property type="entry name" value="TPR"/>
    <property type="match status" value="4"/>
</dbReference>
<dbReference type="STRING" id="5888.A0CZ46"/>
<dbReference type="InterPro" id="IPR019734">
    <property type="entry name" value="TPR_rpt"/>
</dbReference>
<feature type="repeat" description="TPR" evidence="3">
    <location>
        <begin position="274"/>
        <end position="307"/>
    </location>
</feature>
<dbReference type="Pfam" id="PF13431">
    <property type="entry name" value="TPR_17"/>
    <property type="match status" value="1"/>
</dbReference>
<dbReference type="SUPFAM" id="SSF48439">
    <property type="entry name" value="Protein prenylyltransferase"/>
    <property type="match status" value="1"/>
</dbReference>